<dbReference type="PROSITE" id="PS50109">
    <property type="entry name" value="HIS_KIN"/>
    <property type="match status" value="1"/>
</dbReference>
<evidence type="ECO:0000313" key="10">
    <source>
        <dbReference type="EMBL" id="PAX52050.1"/>
    </source>
</evidence>
<dbReference type="PANTHER" id="PTHR43065">
    <property type="entry name" value="SENSOR HISTIDINE KINASE"/>
    <property type="match status" value="1"/>
</dbReference>
<dbReference type="OrthoDB" id="569699at2"/>
<protein>
    <recommendedName>
        <fullName evidence="2">histidine kinase</fullName>
        <ecNumber evidence="2">2.7.13.3</ecNumber>
    </recommendedName>
</protein>
<name>A0A2A2TE71_9CYAN</name>
<dbReference type="Proteomes" id="UP000218238">
    <property type="component" value="Unassembled WGS sequence"/>
</dbReference>
<feature type="domain" description="Histidine kinase" evidence="8">
    <location>
        <begin position="182"/>
        <end position="441"/>
    </location>
</feature>
<dbReference type="CDD" id="cd00082">
    <property type="entry name" value="HisKA"/>
    <property type="match status" value="1"/>
</dbReference>
<evidence type="ECO:0000256" key="4">
    <source>
        <dbReference type="ARBA" id="ARBA00022777"/>
    </source>
</evidence>
<feature type="domain" description="Response regulatory" evidence="9">
    <location>
        <begin position="10"/>
        <end position="126"/>
    </location>
</feature>
<dbReference type="SUPFAM" id="SSF47384">
    <property type="entry name" value="Homodimeric domain of signal transducing histidine kinase"/>
    <property type="match status" value="1"/>
</dbReference>
<dbReference type="EC" id="2.7.13.3" evidence="2"/>
<evidence type="ECO:0000259" key="9">
    <source>
        <dbReference type="PROSITE" id="PS50110"/>
    </source>
</evidence>
<dbReference type="InterPro" id="IPR001789">
    <property type="entry name" value="Sig_transdc_resp-reg_receiver"/>
</dbReference>
<evidence type="ECO:0000256" key="6">
    <source>
        <dbReference type="PROSITE-ProRule" id="PRU00169"/>
    </source>
</evidence>
<sequence length="442" mass="49937">MTKYFFEKAKILIVDDNQNNLKVLCDAIADSGWEILVSLDGESAVEQAEYAQPDLILLDVMMSGMDGFETCEKLKFNLITREIPIIFMTALSDTIDKVKGLSIGGVDYITKPFHTEEVLARINIHLKLYSLAKQLEEQKIELEQRVAERTKELTQAVEDLKQSQLQLVQSEKMSTLGQLVASVAHEINNPVGFIMGNLSHLAEYTSKLINHLQMYRQLYPEANEEINKNAQQIYLNDLMKETPEIISSTEVGIERIFNISTSLKNFSRSDTSSKIEFDIHEGINSTLMILKHRLKANKKYPPIEIIKEYGDLPLVNCYPGQINQVFMNIIANAIDALEESVTNAEINQKNHHNLNITITTIVEYDNNCVKILIQDNGLGMDTETQEQIFDKFFTTKAVGKGTGLGLSISRQIIEEKHQGKIYCNSVLGKGMEFVVEIPINTL</sequence>
<dbReference type="InterPro" id="IPR004358">
    <property type="entry name" value="Sig_transdc_His_kin-like_C"/>
</dbReference>
<proteinExistence type="predicted"/>
<dbReference type="Gene3D" id="3.30.565.10">
    <property type="entry name" value="Histidine kinase-like ATPase, C-terminal domain"/>
    <property type="match status" value="1"/>
</dbReference>
<dbReference type="SMART" id="SM00387">
    <property type="entry name" value="HATPase_c"/>
    <property type="match status" value="1"/>
</dbReference>
<dbReference type="Pfam" id="PF02518">
    <property type="entry name" value="HATPase_c"/>
    <property type="match status" value="1"/>
</dbReference>
<dbReference type="PROSITE" id="PS50110">
    <property type="entry name" value="RESPONSE_REGULATORY"/>
    <property type="match status" value="1"/>
</dbReference>
<dbReference type="InterPro" id="IPR003661">
    <property type="entry name" value="HisK_dim/P_dom"/>
</dbReference>
<dbReference type="InterPro" id="IPR003594">
    <property type="entry name" value="HATPase_dom"/>
</dbReference>
<keyword evidence="4 10" id="KW-0808">Transferase</keyword>
<feature type="modified residue" description="4-aspartylphosphate" evidence="6">
    <location>
        <position position="59"/>
    </location>
</feature>
<keyword evidence="5" id="KW-0902">Two-component regulatory system</keyword>
<dbReference type="PANTHER" id="PTHR43065:SF50">
    <property type="entry name" value="HISTIDINE KINASE"/>
    <property type="match status" value="1"/>
</dbReference>
<feature type="coiled-coil region" evidence="7">
    <location>
        <begin position="125"/>
        <end position="152"/>
    </location>
</feature>
<reference evidence="10 11" key="1">
    <citation type="submission" date="2017-08" db="EMBL/GenBank/DDBJ databases">
        <title>Draft genome sequence of filamentous cyanobacterium Calothrix elsteri CCALA 953.</title>
        <authorList>
            <person name="Gagunashvili A.N."/>
            <person name="Elster J."/>
            <person name="Andresson O.S."/>
        </authorList>
    </citation>
    <scope>NUCLEOTIDE SEQUENCE [LARGE SCALE GENOMIC DNA]</scope>
    <source>
        <strain evidence="10 11">CCALA 953</strain>
    </source>
</reference>
<evidence type="ECO:0000259" key="8">
    <source>
        <dbReference type="PROSITE" id="PS50109"/>
    </source>
</evidence>
<dbReference type="SUPFAM" id="SSF55874">
    <property type="entry name" value="ATPase domain of HSP90 chaperone/DNA topoisomerase II/histidine kinase"/>
    <property type="match status" value="1"/>
</dbReference>
<evidence type="ECO:0000313" key="11">
    <source>
        <dbReference type="Proteomes" id="UP000218238"/>
    </source>
</evidence>
<evidence type="ECO:0000256" key="7">
    <source>
        <dbReference type="SAM" id="Coils"/>
    </source>
</evidence>
<dbReference type="SMART" id="SM00448">
    <property type="entry name" value="REC"/>
    <property type="match status" value="1"/>
</dbReference>
<keyword evidence="3 6" id="KW-0597">Phosphoprotein</keyword>
<dbReference type="CDD" id="cd19920">
    <property type="entry name" value="REC_PA4781-like"/>
    <property type="match status" value="1"/>
</dbReference>
<keyword evidence="4 10" id="KW-0418">Kinase</keyword>
<dbReference type="GO" id="GO:0000155">
    <property type="term" value="F:phosphorelay sensor kinase activity"/>
    <property type="evidence" value="ECO:0007669"/>
    <property type="project" value="InterPro"/>
</dbReference>
<comment type="caution">
    <text evidence="10">The sequence shown here is derived from an EMBL/GenBank/DDBJ whole genome shotgun (WGS) entry which is preliminary data.</text>
</comment>
<gene>
    <name evidence="10" type="ORF">CK510_21430</name>
</gene>
<dbReference type="RefSeq" id="WP_095723633.1">
    <property type="nucleotide sequence ID" value="NZ_NTFS01000290.1"/>
</dbReference>
<keyword evidence="7" id="KW-0175">Coiled coil</keyword>
<comment type="catalytic activity">
    <reaction evidence="1">
        <text>ATP + protein L-histidine = ADP + protein N-phospho-L-histidine.</text>
        <dbReference type="EC" id="2.7.13.3"/>
    </reaction>
</comment>
<dbReference type="EMBL" id="NTFS01000290">
    <property type="protein sequence ID" value="PAX52050.1"/>
    <property type="molecule type" value="Genomic_DNA"/>
</dbReference>
<evidence type="ECO:0000256" key="5">
    <source>
        <dbReference type="ARBA" id="ARBA00023012"/>
    </source>
</evidence>
<dbReference type="InterPro" id="IPR036097">
    <property type="entry name" value="HisK_dim/P_sf"/>
</dbReference>
<evidence type="ECO:0000256" key="1">
    <source>
        <dbReference type="ARBA" id="ARBA00000085"/>
    </source>
</evidence>
<dbReference type="InterPro" id="IPR011006">
    <property type="entry name" value="CheY-like_superfamily"/>
</dbReference>
<dbReference type="InterPro" id="IPR036890">
    <property type="entry name" value="HATPase_C_sf"/>
</dbReference>
<evidence type="ECO:0000256" key="2">
    <source>
        <dbReference type="ARBA" id="ARBA00012438"/>
    </source>
</evidence>
<dbReference type="SUPFAM" id="SSF52172">
    <property type="entry name" value="CheY-like"/>
    <property type="match status" value="1"/>
</dbReference>
<dbReference type="PRINTS" id="PR00344">
    <property type="entry name" value="BCTRLSENSOR"/>
</dbReference>
<accession>A0A2A2TE71</accession>
<organism evidence="10 11">
    <name type="scientific">Brunnivagina elsteri CCALA 953</name>
    <dbReference type="NCBI Taxonomy" id="987040"/>
    <lineage>
        <taxon>Bacteria</taxon>
        <taxon>Bacillati</taxon>
        <taxon>Cyanobacteriota</taxon>
        <taxon>Cyanophyceae</taxon>
        <taxon>Nostocales</taxon>
        <taxon>Calotrichaceae</taxon>
        <taxon>Brunnivagina</taxon>
    </lineage>
</organism>
<dbReference type="Pfam" id="PF00072">
    <property type="entry name" value="Response_reg"/>
    <property type="match status" value="1"/>
</dbReference>
<dbReference type="AlphaFoldDB" id="A0A2A2TE71"/>
<dbReference type="InterPro" id="IPR005467">
    <property type="entry name" value="His_kinase_dom"/>
</dbReference>
<dbReference type="Gene3D" id="1.10.287.130">
    <property type="match status" value="1"/>
</dbReference>
<keyword evidence="11" id="KW-1185">Reference proteome</keyword>
<dbReference type="Gene3D" id="6.10.250.690">
    <property type="match status" value="1"/>
</dbReference>
<dbReference type="Gene3D" id="3.40.50.2300">
    <property type="match status" value="1"/>
</dbReference>
<evidence type="ECO:0000256" key="3">
    <source>
        <dbReference type="ARBA" id="ARBA00022553"/>
    </source>
</evidence>